<protein>
    <submittedName>
        <fullName evidence="2">Amidohydrolase</fullName>
    </submittedName>
</protein>
<comment type="caution">
    <text evidence="2">The sequence shown here is derived from an EMBL/GenBank/DDBJ whole genome shotgun (WGS) entry which is preliminary data.</text>
</comment>
<dbReference type="InterPro" id="IPR036264">
    <property type="entry name" value="Bact_exopeptidase_dim_dom"/>
</dbReference>
<evidence type="ECO:0000313" key="2">
    <source>
        <dbReference type="EMBL" id="MER9405062.1"/>
    </source>
</evidence>
<dbReference type="InterPro" id="IPR017439">
    <property type="entry name" value="Amidohydrolase"/>
</dbReference>
<organism evidence="2 3">
    <name type="scientific">Mesorhizobium caraganae</name>
    <dbReference type="NCBI Taxonomy" id="483206"/>
    <lineage>
        <taxon>Bacteria</taxon>
        <taxon>Pseudomonadati</taxon>
        <taxon>Pseudomonadota</taxon>
        <taxon>Alphaproteobacteria</taxon>
        <taxon>Hyphomicrobiales</taxon>
        <taxon>Phyllobacteriaceae</taxon>
        <taxon>Mesorhizobium</taxon>
    </lineage>
</organism>
<proteinExistence type="predicted"/>
<dbReference type="InterPro" id="IPR002933">
    <property type="entry name" value="Peptidase_M20"/>
</dbReference>
<dbReference type="SUPFAM" id="SSF55031">
    <property type="entry name" value="Bacterial exopeptidase dimerisation domain"/>
    <property type="match status" value="1"/>
</dbReference>
<dbReference type="Proteomes" id="UP001433071">
    <property type="component" value="Unassembled WGS sequence"/>
</dbReference>
<evidence type="ECO:0000313" key="3">
    <source>
        <dbReference type="Proteomes" id="UP001433071"/>
    </source>
</evidence>
<dbReference type="PANTHER" id="PTHR11014">
    <property type="entry name" value="PEPTIDASE M20 FAMILY MEMBER"/>
    <property type="match status" value="1"/>
</dbReference>
<reference evidence="2 3" key="1">
    <citation type="journal article" date="2024" name="Proc. Natl. Acad. Sci. U.S.A.">
        <title>The evolutionary genomics of adaptation to stress in wild rhizobium bacteria.</title>
        <authorList>
            <person name="Kehlet-Delgado H."/>
            <person name="Montoya A.P."/>
            <person name="Jensen K.T."/>
            <person name="Wendlandt C.E."/>
            <person name="Dexheimer C."/>
            <person name="Roberts M."/>
            <person name="Torres Martinez L."/>
            <person name="Friesen M.L."/>
            <person name="Griffitts J.S."/>
            <person name="Porter S.S."/>
        </authorList>
    </citation>
    <scope>NUCLEOTIDE SEQUENCE [LARGE SCALE GENOMIC DNA]</scope>
    <source>
        <strain evidence="2 3">M0641</strain>
    </source>
</reference>
<dbReference type="PANTHER" id="PTHR11014:SF63">
    <property type="entry name" value="METALLOPEPTIDASE, PUTATIVE (AFU_ORTHOLOGUE AFUA_6G09600)-RELATED"/>
    <property type="match status" value="1"/>
</dbReference>
<sequence length="388" mass="41772">MAELDRDALRREMTGWRRDLHAHPEFGFEEKRTAAFVASKLREFGLDDVTEGVGGTGVVGTLKRGSGNRAIALRADMDALRITEQSTAAYRSQNPGFMHACGHDGHTTMLLGAAKLLAAEGGFDGTVRFIFQPAEEWGKGALAMLDDGLMQRFPFDEIFGLHNMPGLPIGYFETRVGPIMSAEDNFEIVLKGIGGHAARPHSGNETLVAACALVTNLQTIVSRRLSPADISVVSVTELITDGTRNALPGLARILGDARSFRPEVSAEIERQMRIIAEGTAAAYNVSAEVTYTREFVPLQNDAELVDEAFAAAKRVLADVGVAAEPMTGSEDFARFLDHVPGCFVFLGNGKASAPLHNSSYDFNDDGLLHGTNFHAAIVRQRLGGEAGK</sequence>
<dbReference type="EMBL" id="JAMYQB010000009">
    <property type="protein sequence ID" value="MER9405062.1"/>
    <property type="molecule type" value="Genomic_DNA"/>
</dbReference>
<gene>
    <name evidence="2" type="ORF">NKI36_13480</name>
</gene>
<dbReference type="Gene3D" id="3.30.70.360">
    <property type="match status" value="1"/>
</dbReference>
<dbReference type="Gene3D" id="3.40.630.10">
    <property type="entry name" value="Zn peptidases"/>
    <property type="match status" value="1"/>
</dbReference>
<keyword evidence="1" id="KW-0378">Hydrolase</keyword>
<name>A0ABV1YZB0_9HYPH</name>
<accession>A0ABV1YZB0</accession>
<keyword evidence="3" id="KW-1185">Reference proteome</keyword>
<dbReference type="NCBIfam" id="TIGR01891">
    <property type="entry name" value="amidohydrolases"/>
    <property type="match status" value="1"/>
</dbReference>
<dbReference type="RefSeq" id="WP_352558038.1">
    <property type="nucleotide sequence ID" value="NZ_JAMYQB010000009.1"/>
</dbReference>
<dbReference type="PIRSF" id="PIRSF005962">
    <property type="entry name" value="Pept_M20D_amidohydro"/>
    <property type="match status" value="1"/>
</dbReference>
<evidence type="ECO:0000256" key="1">
    <source>
        <dbReference type="ARBA" id="ARBA00022801"/>
    </source>
</evidence>
<dbReference type="SUPFAM" id="SSF53187">
    <property type="entry name" value="Zn-dependent exopeptidases"/>
    <property type="match status" value="1"/>
</dbReference>
<dbReference type="Pfam" id="PF01546">
    <property type="entry name" value="Peptidase_M20"/>
    <property type="match status" value="1"/>
</dbReference>